<dbReference type="Proteomes" id="UP000298416">
    <property type="component" value="Unassembled WGS sequence"/>
</dbReference>
<feature type="region of interest" description="Disordered" evidence="1">
    <location>
        <begin position="52"/>
        <end position="72"/>
    </location>
</feature>
<evidence type="ECO:0000313" key="3">
    <source>
        <dbReference type="EMBL" id="KAG6437829.1"/>
    </source>
</evidence>
<feature type="chain" id="PRO_5036474188" evidence="2">
    <location>
        <begin position="20"/>
        <end position="155"/>
    </location>
</feature>
<organism evidence="3">
    <name type="scientific">Salvia splendens</name>
    <name type="common">Scarlet sage</name>
    <dbReference type="NCBI Taxonomy" id="180675"/>
    <lineage>
        <taxon>Eukaryota</taxon>
        <taxon>Viridiplantae</taxon>
        <taxon>Streptophyta</taxon>
        <taxon>Embryophyta</taxon>
        <taxon>Tracheophyta</taxon>
        <taxon>Spermatophyta</taxon>
        <taxon>Magnoliopsida</taxon>
        <taxon>eudicotyledons</taxon>
        <taxon>Gunneridae</taxon>
        <taxon>Pentapetalae</taxon>
        <taxon>asterids</taxon>
        <taxon>lamiids</taxon>
        <taxon>Lamiales</taxon>
        <taxon>Lamiaceae</taxon>
        <taxon>Nepetoideae</taxon>
        <taxon>Mentheae</taxon>
        <taxon>Salviinae</taxon>
        <taxon>Salvia</taxon>
        <taxon>Salvia subgen. Calosphace</taxon>
        <taxon>core Calosphace</taxon>
    </lineage>
</organism>
<keyword evidence="2" id="KW-0732">Signal</keyword>
<reference evidence="3" key="2">
    <citation type="submission" date="2020-08" db="EMBL/GenBank/DDBJ databases">
        <title>Plant Genome Project.</title>
        <authorList>
            <person name="Zhang R.-G."/>
        </authorList>
    </citation>
    <scope>NUCLEOTIDE SEQUENCE</scope>
    <source>
        <strain evidence="3">Huo1</strain>
        <tissue evidence="3">Leaf</tissue>
    </source>
</reference>
<keyword evidence="4" id="KW-1185">Reference proteome</keyword>
<gene>
    <name evidence="3" type="ORF">SASPL_102759</name>
</gene>
<dbReference type="PANTHER" id="PTHR46038:SF12">
    <property type="entry name" value="OS03G0731800 PROTEIN"/>
    <property type="match status" value="1"/>
</dbReference>
<dbReference type="PANTHER" id="PTHR46038">
    <property type="entry name" value="EXPRESSED PROTEIN-RELATED"/>
    <property type="match status" value="1"/>
</dbReference>
<feature type="signal peptide" evidence="2">
    <location>
        <begin position="1"/>
        <end position="19"/>
    </location>
</feature>
<proteinExistence type="predicted"/>
<comment type="caution">
    <text evidence="3">The sequence shown here is derived from an EMBL/GenBank/DDBJ whole genome shotgun (WGS) entry which is preliminary data.</text>
</comment>
<reference evidence="3" key="1">
    <citation type="submission" date="2018-01" db="EMBL/GenBank/DDBJ databases">
        <authorList>
            <person name="Mao J.F."/>
        </authorList>
    </citation>
    <scope>NUCLEOTIDE SEQUENCE</scope>
    <source>
        <strain evidence="3">Huo1</strain>
        <tissue evidence="3">Leaf</tissue>
    </source>
</reference>
<dbReference type="InterPro" id="IPR044821">
    <property type="entry name" value="At1g28695/At4g15970-like"/>
</dbReference>
<sequence>MLTLIVLILSGFSILPSLQRYNIFHNKEEKPIPPRSPSSPFQQLETHGRFPNRATIQPVSKGDSRTAAARRKSSWLPRDELGIALARASTADKTVIVAVINEAYVESDYPSMFDLFLEGFWVGERTRPLLRHLVVVSMDKAAHERDDVEEDCISP</sequence>
<name>A0A8X8YU75_SALSN</name>
<dbReference type="AlphaFoldDB" id="A0A8X8YU75"/>
<evidence type="ECO:0000313" key="4">
    <source>
        <dbReference type="Proteomes" id="UP000298416"/>
    </source>
</evidence>
<evidence type="ECO:0000256" key="2">
    <source>
        <dbReference type="SAM" id="SignalP"/>
    </source>
</evidence>
<dbReference type="EMBL" id="PNBA02000001">
    <property type="protein sequence ID" value="KAG6437829.1"/>
    <property type="molecule type" value="Genomic_DNA"/>
</dbReference>
<evidence type="ECO:0000256" key="1">
    <source>
        <dbReference type="SAM" id="MobiDB-lite"/>
    </source>
</evidence>
<protein>
    <submittedName>
        <fullName evidence="3">Uncharacterized protein</fullName>
    </submittedName>
</protein>
<accession>A0A8X8YU75</accession>